<name>A0ACC2SQT2_9FUNG</name>
<sequence length="139" mass="15797">MSGLSRWLFRGLNKVPQKIRMNSFTLIHANSISKVAHSKQNESKKNIKPNGSKSGPLKTLYKNDQGFDIGPTSLVEDKRDFVDQLEDSPQNILDADEFTNIELEKNPKYPACSKRNHLKTISFQIRHKGSERSSRPDAD</sequence>
<dbReference type="EMBL" id="QTSX02004430">
    <property type="protein sequence ID" value="KAJ9064698.1"/>
    <property type="molecule type" value="Genomic_DNA"/>
</dbReference>
<protein>
    <submittedName>
        <fullName evidence="1">Uncharacterized protein</fullName>
    </submittedName>
</protein>
<evidence type="ECO:0000313" key="1">
    <source>
        <dbReference type="EMBL" id="KAJ9064698.1"/>
    </source>
</evidence>
<keyword evidence="2" id="KW-1185">Reference proteome</keyword>
<comment type="caution">
    <text evidence="1">The sequence shown here is derived from an EMBL/GenBank/DDBJ whole genome shotgun (WGS) entry which is preliminary data.</text>
</comment>
<organism evidence="1 2">
    <name type="scientific">Entomophthora muscae</name>
    <dbReference type="NCBI Taxonomy" id="34485"/>
    <lineage>
        <taxon>Eukaryota</taxon>
        <taxon>Fungi</taxon>
        <taxon>Fungi incertae sedis</taxon>
        <taxon>Zoopagomycota</taxon>
        <taxon>Entomophthoromycotina</taxon>
        <taxon>Entomophthoromycetes</taxon>
        <taxon>Entomophthorales</taxon>
        <taxon>Entomophthoraceae</taxon>
        <taxon>Entomophthora</taxon>
    </lineage>
</organism>
<gene>
    <name evidence="1" type="ORF">DSO57_1027640</name>
</gene>
<accession>A0ACC2SQT2</accession>
<dbReference type="Proteomes" id="UP001165960">
    <property type="component" value="Unassembled WGS sequence"/>
</dbReference>
<proteinExistence type="predicted"/>
<evidence type="ECO:0000313" key="2">
    <source>
        <dbReference type="Proteomes" id="UP001165960"/>
    </source>
</evidence>
<reference evidence="1" key="1">
    <citation type="submission" date="2022-04" db="EMBL/GenBank/DDBJ databases">
        <title>Genome of the entomopathogenic fungus Entomophthora muscae.</title>
        <authorList>
            <person name="Elya C."/>
            <person name="Lovett B.R."/>
            <person name="Lee E."/>
            <person name="Macias A.M."/>
            <person name="Hajek A.E."/>
            <person name="De Bivort B.L."/>
            <person name="Kasson M.T."/>
            <person name="De Fine Licht H.H."/>
            <person name="Stajich J.E."/>
        </authorList>
    </citation>
    <scope>NUCLEOTIDE SEQUENCE</scope>
    <source>
        <strain evidence="1">Berkeley</strain>
    </source>
</reference>